<name>A0A5N6PG23_9ASTR</name>
<dbReference type="Proteomes" id="UP000326396">
    <property type="component" value="Linkage Group LG12"/>
</dbReference>
<sequence length="118" mass="13913">MDADNKVLVKQLLESMPISFFQIVPSIEKCFELQMMSIDAHIERLKAYDKCDKGPNKKEEIHERECLLLGRHVCEEKKIEWIDPGRRSCVSRAIYEERIKRIDSEFHEGLLDLSQHQV</sequence>
<reference evidence="1 2" key="1">
    <citation type="submission" date="2019-05" db="EMBL/GenBank/DDBJ databases">
        <title>Mikania micrantha, genome provides insights into the molecular mechanism of rapid growth.</title>
        <authorList>
            <person name="Liu B."/>
        </authorList>
    </citation>
    <scope>NUCLEOTIDE SEQUENCE [LARGE SCALE GENOMIC DNA]</scope>
    <source>
        <strain evidence="1">NLD-2019</strain>
        <tissue evidence="1">Leaf</tissue>
    </source>
</reference>
<dbReference type="EMBL" id="SZYD01000004">
    <property type="protein sequence ID" value="KAD6452971.1"/>
    <property type="molecule type" value="Genomic_DNA"/>
</dbReference>
<dbReference type="AlphaFoldDB" id="A0A5N6PG23"/>
<keyword evidence="2" id="KW-1185">Reference proteome</keyword>
<comment type="caution">
    <text evidence="1">The sequence shown here is derived from an EMBL/GenBank/DDBJ whole genome shotgun (WGS) entry which is preliminary data.</text>
</comment>
<gene>
    <name evidence="1" type="ORF">E3N88_07676</name>
</gene>
<evidence type="ECO:0000313" key="1">
    <source>
        <dbReference type="EMBL" id="KAD6452971.1"/>
    </source>
</evidence>
<evidence type="ECO:0000313" key="2">
    <source>
        <dbReference type="Proteomes" id="UP000326396"/>
    </source>
</evidence>
<accession>A0A5N6PG23</accession>
<proteinExistence type="predicted"/>
<organism evidence="1 2">
    <name type="scientific">Mikania micrantha</name>
    <name type="common">bitter vine</name>
    <dbReference type="NCBI Taxonomy" id="192012"/>
    <lineage>
        <taxon>Eukaryota</taxon>
        <taxon>Viridiplantae</taxon>
        <taxon>Streptophyta</taxon>
        <taxon>Embryophyta</taxon>
        <taxon>Tracheophyta</taxon>
        <taxon>Spermatophyta</taxon>
        <taxon>Magnoliopsida</taxon>
        <taxon>eudicotyledons</taxon>
        <taxon>Gunneridae</taxon>
        <taxon>Pentapetalae</taxon>
        <taxon>asterids</taxon>
        <taxon>campanulids</taxon>
        <taxon>Asterales</taxon>
        <taxon>Asteraceae</taxon>
        <taxon>Asteroideae</taxon>
        <taxon>Heliantheae alliance</taxon>
        <taxon>Eupatorieae</taxon>
        <taxon>Mikania</taxon>
    </lineage>
</organism>
<protein>
    <submittedName>
        <fullName evidence="1">Uncharacterized protein</fullName>
    </submittedName>
</protein>